<dbReference type="AlphaFoldDB" id="A0A833VS25"/>
<name>A0A833VS25_9POAL</name>
<sequence>MHQALMMLEMNLNKVFIDLNSTLAVDLPKKYYSCAALICWKPLFPSMPGETSGPPPKRRSSKRSQDLPAGSTMEERVVSGILASLQGKQTSFSSN</sequence>
<evidence type="ECO:0000313" key="2">
    <source>
        <dbReference type="EMBL" id="KAF3332878.1"/>
    </source>
</evidence>
<proteinExistence type="predicted"/>
<dbReference type="EMBL" id="SWLB01000011">
    <property type="protein sequence ID" value="KAF3332878.1"/>
    <property type="molecule type" value="Genomic_DNA"/>
</dbReference>
<evidence type="ECO:0000313" key="3">
    <source>
        <dbReference type="Proteomes" id="UP000623129"/>
    </source>
</evidence>
<gene>
    <name evidence="2" type="ORF">FCM35_KLT02455</name>
</gene>
<accession>A0A833VS25</accession>
<dbReference type="Proteomes" id="UP000623129">
    <property type="component" value="Unassembled WGS sequence"/>
</dbReference>
<evidence type="ECO:0000256" key="1">
    <source>
        <dbReference type="SAM" id="MobiDB-lite"/>
    </source>
</evidence>
<keyword evidence="3" id="KW-1185">Reference proteome</keyword>
<comment type="caution">
    <text evidence="2">The sequence shown here is derived from an EMBL/GenBank/DDBJ whole genome shotgun (WGS) entry which is preliminary data.</text>
</comment>
<protein>
    <submittedName>
        <fullName evidence="2">Uncharacterized protein</fullName>
    </submittedName>
</protein>
<reference evidence="2" key="1">
    <citation type="submission" date="2020-01" db="EMBL/GenBank/DDBJ databases">
        <title>Genome sequence of Kobresia littledalei, the first chromosome-level genome in the family Cyperaceae.</title>
        <authorList>
            <person name="Qu G."/>
        </authorList>
    </citation>
    <scope>NUCLEOTIDE SEQUENCE</scope>
    <source>
        <strain evidence="2">C.B.Clarke</strain>
        <tissue evidence="2">Leaf</tissue>
    </source>
</reference>
<feature type="region of interest" description="Disordered" evidence="1">
    <location>
        <begin position="48"/>
        <end position="74"/>
    </location>
</feature>
<organism evidence="2 3">
    <name type="scientific">Carex littledalei</name>
    <dbReference type="NCBI Taxonomy" id="544730"/>
    <lineage>
        <taxon>Eukaryota</taxon>
        <taxon>Viridiplantae</taxon>
        <taxon>Streptophyta</taxon>
        <taxon>Embryophyta</taxon>
        <taxon>Tracheophyta</taxon>
        <taxon>Spermatophyta</taxon>
        <taxon>Magnoliopsida</taxon>
        <taxon>Liliopsida</taxon>
        <taxon>Poales</taxon>
        <taxon>Cyperaceae</taxon>
        <taxon>Cyperoideae</taxon>
        <taxon>Cariceae</taxon>
        <taxon>Carex</taxon>
        <taxon>Carex subgen. Euthyceras</taxon>
    </lineage>
</organism>